<evidence type="ECO:0000256" key="1">
    <source>
        <dbReference type="ARBA" id="ARBA00007992"/>
    </source>
</evidence>
<dbReference type="GO" id="GO:0004497">
    <property type="term" value="F:monooxygenase activity"/>
    <property type="evidence" value="ECO:0007669"/>
    <property type="project" value="UniProtKB-KW"/>
</dbReference>
<evidence type="ECO:0008006" key="6">
    <source>
        <dbReference type="Google" id="ProtNLM"/>
    </source>
</evidence>
<comment type="caution">
    <text evidence="4">The sequence shown here is derived from an EMBL/GenBank/DDBJ whole genome shotgun (WGS) entry which is preliminary data.</text>
</comment>
<proteinExistence type="inferred from homology"/>
<dbReference type="InterPro" id="IPR036188">
    <property type="entry name" value="FAD/NAD-bd_sf"/>
</dbReference>
<dbReference type="InterPro" id="IPR050493">
    <property type="entry name" value="FAD-dep_Monooxygenase_BioMet"/>
</dbReference>
<keyword evidence="2" id="KW-0560">Oxidoreductase</keyword>
<keyword evidence="3" id="KW-0503">Monooxygenase</keyword>
<dbReference type="PANTHER" id="PTHR13789">
    <property type="entry name" value="MONOOXYGENASE"/>
    <property type="match status" value="1"/>
</dbReference>
<reference evidence="4 5" key="1">
    <citation type="submission" date="2016-10" db="EMBL/GenBank/DDBJ databases">
        <title>The genome sequence of Colletotrichum fioriniae PJ7.</title>
        <authorList>
            <person name="Baroncelli R."/>
        </authorList>
    </citation>
    <scope>NUCLEOTIDE SEQUENCE [LARGE SCALE GENOMIC DNA]</scope>
    <source>
        <strain evidence="4">Col 31</strain>
    </source>
</reference>
<gene>
    <name evidence="4" type="ORF">CMEL01_14416</name>
</gene>
<accession>A0AAI9XUW5</accession>
<sequence>MATPETKTGVKVIVVGAGFGGLTTAIECHRQGHDVKVYESFPELKQLGDIISFGANAGRIFHRWSNGAVVSKLKPLCIDLHEYGFRIHKWDTGEVVLTQKRPPADPEAPVLNGHRGELHEVIYNYAKDELAIPIHLGQPVTDYFEDQDAAGIQLQDGSKVSADVVIAADGVRSKARELVLGHKDKPQSSGYAIWRAWFSADALLADPRTRQFYEYDIDESWSFPGKIEDVCRALEGWDPMCRVIVEKTPSLVDWKLMYRDALPNWVSGGGRIALLGDAVHPFLPTSTQGATQAMEDGVTIAVCLKRAGKKDIRTALNSYQGIRYDRVRAVQKTGVSTREMWHKTDWEKVKEDPTTIALPREDWILEFDAEKHAEETYERVATPSL</sequence>
<dbReference type="PANTHER" id="PTHR13789:SF187">
    <property type="entry name" value="MONOOXYGENASE"/>
    <property type="match status" value="1"/>
</dbReference>
<evidence type="ECO:0000313" key="4">
    <source>
        <dbReference type="EMBL" id="KAK1461462.1"/>
    </source>
</evidence>
<organism evidence="4 5">
    <name type="scientific">Colletotrichum melonis</name>
    <dbReference type="NCBI Taxonomy" id="1209925"/>
    <lineage>
        <taxon>Eukaryota</taxon>
        <taxon>Fungi</taxon>
        <taxon>Dikarya</taxon>
        <taxon>Ascomycota</taxon>
        <taxon>Pezizomycotina</taxon>
        <taxon>Sordariomycetes</taxon>
        <taxon>Hypocreomycetidae</taxon>
        <taxon>Glomerellales</taxon>
        <taxon>Glomerellaceae</taxon>
        <taxon>Colletotrichum</taxon>
        <taxon>Colletotrichum acutatum species complex</taxon>
    </lineage>
</organism>
<keyword evidence="5" id="KW-1185">Reference proteome</keyword>
<dbReference type="Gene3D" id="3.50.50.60">
    <property type="entry name" value="FAD/NAD(P)-binding domain"/>
    <property type="match status" value="1"/>
</dbReference>
<dbReference type="EMBL" id="MLGG01000010">
    <property type="protein sequence ID" value="KAK1461462.1"/>
    <property type="molecule type" value="Genomic_DNA"/>
</dbReference>
<name>A0AAI9XUW5_9PEZI</name>
<evidence type="ECO:0000256" key="3">
    <source>
        <dbReference type="ARBA" id="ARBA00023033"/>
    </source>
</evidence>
<dbReference type="Pfam" id="PF13450">
    <property type="entry name" value="NAD_binding_8"/>
    <property type="match status" value="1"/>
</dbReference>
<dbReference type="AlphaFoldDB" id="A0AAI9XUW5"/>
<dbReference type="Proteomes" id="UP001239795">
    <property type="component" value="Unassembled WGS sequence"/>
</dbReference>
<dbReference type="SUPFAM" id="SSF54373">
    <property type="entry name" value="FAD-linked reductases, C-terminal domain"/>
    <property type="match status" value="1"/>
</dbReference>
<comment type="similarity">
    <text evidence="1">Belongs to the paxM FAD-dependent monooxygenase family.</text>
</comment>
<evidence type="ECO:0000313" key="5">
    <source>
        <dbReference type="Proteomes" id="UP001239795"/>
    </source>
</evidence>
<protein>
    <recommendedName>
        <fullName evidence="6">FAD-binding domain-containing protein</fullName>
    </recommendedName>
</protein>
<dbReference type="PRINTS" id="PR00420">
    <property type="entry name" value="RNGMNOXGNASE"/>
</dbReference>
<dbReference type="SUPFAM" id="SSF51905">
    <property type="entry name" value="FAD/NAD(P)-binding domain"/>
    <property type="match status" value="1"/>
</dbReference>
<evidence type="ECO:0000256" key="2">
    <source>
        <dbReference type="ARBA" id="ARBA00023002"/>
    </source>
</evidence>